<dbReference type="CDD" id="cd10929">
    <property type="entry name" value="CE4_u5"/>
    <property type="match status" value="1"/>
</dbReference>
<dbReference type="EMBL" id="JANCNS010000002">
    <property type="protein sequence ID" value="MCP9199902.1"/>
    <property type="molecule type" value="Genomic_DNA"/>
</dbReference>
<feature type="coiled-coil region" evidence="1">
    <location>
        <begin position="134"/>
        <end position="161"/>
    </location>
</feature>
<organism evidence="2 3">
    <name type="scientific">Christiangramia oceanisediminis</name>
    <dbReference type="NCBI Taxonomy" id="2920386"/>
    <lineage>
        <taxon>Bacteria</taxon>
        <taxon>Pseudomonadati</taxon>
        <taxon>Bacteroidota</taxon>
        <taxon>Flavobacteriia</taxon>
        <taxon>Flavobacteriales</taxon>
        <taxon>Flavobacteriaceae</taxon>
        <taxon>Christiangramia</taxon>
    </lineage>
</organism>
<name>A0A9X2KW66_9FLAO</name>
<proteinExistence type="predicted"/>
<dbReference type="Gene3D" id="3.20.20.370">
    <property type="entry name" value="Glycoside hydrolase/deacetylase"/>
    <property type="match status" value="1"/>
</dbReference>
<reference evidence="2" key="1">
    <citation type="submission" date="2022-07" db="EMBL/GenBank/DDBJ databases">
        <title>Gramela sediminis sp. nov., isolated from deep-sea sediment of the Indian Ocean.</title>
        <authorList>
            <person name="Shi H."/>
        </authorList>
    </citation>
    <scope>NUCLEOTIDE SEQUENCE</scope>
    <source>
        <strain evidence="2">GC03-9</strain>
    </source>
</reference>
<dbReference type="SUPFAM" id="SSF88713">
    <property type="entry name" value="Glycoside hydrolase/deacetylase"/>
    <property type="match status" value="1"/>
</dbReference>
<dbReference type="GO" id="GO:0005975">
    <property type="term" value="P:carbohydrate metabolic process"/>
    <property type="evidence" value="ECO:0007669"/>
    <property type="project" value="InterPro"/>
</dbReference>
<keyword evidence="3" id="KW-1185">Reference proteome</keyword>
<comment type="caution">
    <text evidence="2">The sequence shown here is derived from an EMBL/GenBank/DDBJ whole genome shotgun (WGS) entry which is preliminary data.</text>
</comment>
<evidence type="ECO:0000313" key="3">
    <source>
        <dbReference type="Proteomes" id="UP001155280"/>
    </source>
</evidence>
<dbReference type="Proteomes" id="UP001155280">
    <property type="component" value="Unassembled WGS sequence"/>
</dbReference>
<evidence type="ECO:0000313" key="2">
    <source>
        <dbReference type="EMBL" id="MCP9199902.1"/>
    </source>
</evidence>
<keyword evidence="1" id="KW-0175">Coiled coil</keyword>
<dbReference type="RefSeq" id="WP_241551714.1">
    <property type="nucleotide sequence ID" value="NZ_JANCNS010000002.1"/>
</dbReference>
<dbReference type="AlphaFoldDB" id="A0A9X2KW66"/>
<protein>
    <submittedName>
        <fullName evidence="2">Polysaccharide deacetylase family protein</fullName>
    </submittedName>
</protein>
<evidence type="ECO:0000256" key="1">
    <source>
        <dbReference type="SAM" id="Coils"/>
    </source>
</evidence>
<sequence length="326" mass="38052">MNKLIKKNGSLVISLDFELLWGVFDKVEWTDKVEYFRNTRKVIPEILSLFEEYHISCTWACVGMLFNSGWDEWNANLPDRLPEYENEALSSYRYGKAVQSPKNEELCFAPDLISLIKNSRNQSIGTHTYSHYYLKEKGQRLEDFEADLQTATRLAADLDIEMSSIVFPRNQVNEEYLSCCNRNGIKIARSNPDTWYWRATEKDSLMQKIFRSGDAYLGTKDKSYQQAKIKENSNVVLQPASRFFRPVSGNTLLDRMRLKRIVDEIYQAAKNGEVYHLWWHPHNFGNSPSKSLNELRHILQHFTTCKHKYGFQSQSMESLNDLMVNA</sequence>
<gene>
    <name evidence="2" type="ORF">MKO06_08295</name>
</gene>
<dbReference type="InterPro" id="IPR011330">
    <property type="entry name" value="Glyco_hydro/deAcase_b/a-brl"/>
</dbReference>
<accession>A0A9X2KW66</accession>